<evidence type="ECO:0000313" key="10">
    <source>
        <dbReference type="Proteomes" id="UP000694388"/>
    </source>
</evidence>
<feature type="transmembrane region" description="Helical" evidence="8">
    <location>
        <begin position="6"/>
        <end position="30"/>
    </location>
</feature>
<dbReference type="GeneTree" id="ENSGT00940000157546"/>
<feature type="transmembrane region" description="Helical" evidence="8">
    <location>
        <begin position="464"/>
        <end position="486"/>
    </location>
</feature>
<name>A0A8C4NNX5_EPTBU</name>
<feature type="transmembrane region" description="Helical" evidence="8">
    <location>
        <begin position="90"/>
        <end position="108"/>
    </location>
</feature>
<feature type="transmembrane region" description="Helical" evidence="8">
    <location>
        <begin position="293"/>
        <end position="313"/>
    </location>
</feature>
<organism evidence="9 10">
    <name type="scientific">Eptatretus burgeri</name>
    <name type="common">Inshore hagfish</name>
    <dbReference type="NCBI Taxonomy" id="7764"/>
    <lineage>
        <taxon>Eukaryota</taxon>
        <taxon>Metazoa</taxon>
        <taxon>Chordata</taxon>
        <taxon>Craniata</taxon>
        <taxon>Vertebrata</taxon>
        <taxon>Cyclostomata</taxon>
        <taxon>Myxini</taxon>
        <taxon>Myxiniformes</taxon>
        <taxon>Myxinidae</taxon>
        <taxon>Eptatretinae</taxon>
        <taxon>Eptatretus</taxon>
    </lineage>
</organism>
<evidence type="ECO:0000313" key="9">
    <source>
        <dbReference type="Ensembl" id="ENSEBUP00000007422.1"/>
    </source>
</evidence>
<evidence type="ECO:0000256" key="5">
    <source>
        <dbReference type="ARBA" id="ARBA00023136"/>
    </source>
</evidence>
<dbReference type="PROSITE" id="PS00457">
    <property type="entry name" value="NA_SOLUT_SYMP_2"/>
    <property type="match status" value="1"/>
</dbReference>
<sequence length="633" mass="68957">MGAHGYLSLSLPDILVLLAYFVFVLVVGIWSSYKANRKTVGGFFLAGRGMTWLPIGASLFSSNVGSSLFIGIAGSGAAGGIAIGGFEWNAAWVLVLLGWVFMPMYMRAEVATMPEFLHKRLGGQRIRIYLSLLSLLLCILTKISADLFSGGLFIQVSLGWNLYLSIIGLLLLTAVFTIAGGLTAVMYTDTLHTLVMVAGAFILTFIGFQRVGWYEGFVDGYMSAVPNVTVPNTTCHLPRADAFHMIRDATTGDLPWPGLIFGLTVLATWCWCTDQVIVQRCLSAKNIVHTRGGVVLSGYLKILPMFFIVWPGMMSRALFPDEVACVDPEICKAVCGSAVGCSNIAYPKLVLGLLPVGIRGLMVAVMIAALMSSLTSVFNSSSTIFSLDLWRQIRPYASARELLLVGRLFVLILVTVSIAWIPMIQEANSGQLFDYMQSIASYLAPPVTAVFILSVFWPKLSESGAFWGLLVGLVVGLVRLAVELSFSTPICGEQDVRPVLLRHVHYLHFAIFLCFLSACVMIIGSLISPSMHSPSQLSGLTWWTQPHHVLPNSSLNDTPTSHSKDEANITGASCGSNSREPEMTAEERNSSNKVGSSMEKKGTREKNPDWGLFCHIQALLLLTCNIFLWGYFA</sequence>
<accession>A0A8C4NNX5</accession>
<keyword evidence="5 8" id="KW-0472">Membrane</keyword>
<keyword evidence="10" id="KW-1185">Reference proteome</keyword>
<feature type="transmembrane region" description="Helical" evidence="8">
    <location>
        <begin position="254"/>
        <end position="272"/>
    </location>
</feature>
<dbReference type="PANTHER" id="PTHR11819">
    <property type="entry name" value="SOLUTE CARRIER FAMILY 5"/>
    <property type="match status" value="1"/>
</dbReference>
<dbReference type="OMA" id="GRETHQH"/>
<dbReference type="InterPro" id="IPR018212">
    <property type="entry name" value="Na/solute_symporter_CS"/>
</dbReference>
<feature type="transmembrane region" description="Helical" evidence="8">
    <location>
        <begin position="361"/>
        <end position="390"/>
    </location>
</feature>
<dbReference type="NCBIfam" id="TIGR00813">
    <property type="entry name" value="sss"/>
    <property type="match status" value="1"/>
</dbReference>
<keyword evidence="3 8" id="KW-0812">Transmembrane</keyword>
<feature type="compositionally biased region" description="Basic and acidic residues" evidence="7">
    <location>
        <begin position="579"/>
        <end position="590"/>
    </location>
</feature>
<evidence type="ECO:0000256" key="4">
    <source>
        <dbReference type="ARBA" id="ARBA00022989"/>
    </source>
</evidence>
<dbReference type="Gene3D" id="1.20.1730.10">
    <property type="entry name" value="Sodium/glucose cotransporter"/>
    <property type="match status" value="1"/>
</dbReference>
<feature type="transmembrane region" description="Helical" evidence="8">
    <location>
        <begin position="402"/>
        <end position="423"/>
    </location>
</feature>
<feature type="transmembrane region" description="Helical" evidence="8">
    <location>
        <begin position="51"/>
        <end position="84"/>
    </location>
</feature>
<dbReference type="Pfam" id="PF00474">
    <property type="entry name" value="SSF"/>
    <property type="match status" value="1"/>
</dbReference>
<dbReference type="Proteomes" id="UP000694388">
    <property type="component" value="Unplaced"/>
</dbReference>
<evidence type="ECO:0000256" key="2">
    <source>
        <dbReference type="ARBA" id="ARBA00006434"/>
    </source>
</evidence>
<protein>
    <submittedName>
        <fullName evidence="9">Solute carrier family 5 member 9</fullName>
    </submittedName>
</protein>
<comment type="subcellular location">
    <subcellularLocation>
        <location evidence="1">Membrane</location>
        <topology evidence="1">Multi-pass membrane protein</topology>
    </subcellularLocation>
</comment>
<dbReference type="InterPro" id="IPR001734">
    <property type="entry name" value="Na/solute_symporter"/>
</dbReference>
<dbReference type="GO" id="GO:0005412">
    <property type="term" value="F:D-glucose:sodium symporter activity"/>
    <property type="evidence" value="ECO:0007669"/>
    <property type="project" value="TreeGrafter"/>
</dbReference>
<dbReference type="Ensembl" id="ENSEBUT00000007902.1">
    <property type="protein sequence ID" value="ENSEBUP00000007422.1"/>
    <property type="gene ID" value="ENSEBUG00000004852.1"/>
</dbReference>
<reference evidence="9" key="2">
    <citation type="submission" date="2025-09" db="UniProtKB">
        <authorList>
            <consortium name="Ensembl"/>
        </authorList>
    </citation>
    <scope>IDENTIFICATION</scope>
</reference>
<proteinExistence type="inferred from homology"/>
<dbReference type="GO" id="GO:0005886">
    <property type="term" value="C:plasma membrane"/>
    <property type="evidence" value="ECO:0007669"/>
    <property type="project" value="TreeGrafter"/>
</dbReference>
<feature type="transmembrane region" description="Helical" evidence="8">
    <location>
        <begin position="506"/>
        <end position="527"/>
    </location>
</feature>
<evidence type="ECO:0000256" key="6">
    <source>
        <dbReference type="RuleBase" id="RU362091"/>
    </source>
</evidence>
<dbReference type="AlphaFoldDB" id="A0A8C4NNX5"/>
<feature type="transmembrane region" description="Helical" evidence="8">
    <location>
        <begin position="435"/>
        <end position="457"/>
    </location>
</feature>
<feature type="transmembrane region" description="Helical" evidence="8">
    <location>
        <begin position="610"/>
        <end position="632"/>
    </location>
</feature>
<dbReference type="InterPro" id="IPR038377">
    <property type="entry name" value="Na/Glc_symporter_sf"/>
</dbReference>
<evidence type="ECO:0000256" key="3">
    <source>
        <dbReference type="ARBA" id="ARBA00022692"/>
    </source>
</evidence>
<dbReference type="PROSITE" id="PS50283">
    <property type="entry name" value="NA_SOLUT_SYMP_3"/>
    <property type="match status" value="1"/>
</dbReference>
<keyword evidence="4 8" id="KW-1133">Transmembrane helix</keyword>
<evidence type="ECO:0000256" key="1">
    <source>
        <dbReference type="ARBA" id="ARBA00004141"/>
    </source>
</evidence>
<feature type="transmembrane region" description="Helical" evidence="8">
    <location>
        <begin position="194"/>
        <end position="213"/>
    </location>
</feature>
<dbReference type="PANTHER" id="PTHR11819:SF96">
    <property type="entry name" value="SODIUM_GLUCOSE COTRANSPORTER 4"/>
    <property type="match status" value="1"/>
</dbReference>
<comment type="similarity">
    <text evidence="2 6">Belongs to the sodium:solute symporter (SSF) (TC 2.A.21) family.</text>
</comment>
<feature type="transmembrane region" description="Helical" evidence="8">
    <location>
        <begin position="160"/>
        <end position="187"/>
    </location>
</feature>
<feature type="region of interest" description="Disordered" evidence="7">
    <location>
        <begin position="554"/>
        <end position="603"/>
    </location>
</feature>
<evidence type="ECO:0000256" key="7">
    <source>
        <dbReference type="SAM" id="MobiDB-lite"/>
    </source>
</evidence>
<feature type="transmembrane region" description="Helical" evidence="8">
    <location>
        <begin position="129"/>
        <end position="154"/>
    </location>
</feature>
<reference evidence="9" key="1">
    <citation type="submission" date="2025-08" db="UniProtKB">
        <authorList>
            <consortium name="Ensembl"/>
        </authorList>
    </citation>
    <scope>IDENTIFICATION</scope>
</reference>
<evidence type="ECO:0000256" key="8">
    <source>
        <dbReference type="SAM" id="Phobius"/>
    </source>
</evidence>